<evidence type="ECO:0000256" key="2">
    <source>
        <dbReference type="ARBA" id="ARBA00022448"/>
    </source>
</evidence>
<feature type="region of interest" description="Disordered" evidence="9">
    <location>
        <begin position="784"/>
        <end position="894"/>
    </location>
</feature>
<evidence type="ECO:0000256" key="7">
    <source>
        <dbReference type="ARBA" id="ARBA00023121"/>
    </source>
</evidence>
<organism evidence="11 12">
    <name type="scientific">Claviceps pazoutovae</name>
    <dbReference type="NCBI Taxonomy" id="1649127"/>
    <lineage>
        <taxon>Eukaryota</taxon>
        <taxon>Fungi</taxon>
        <taxon>Dikarya</taxon>
        <taxon>Ascomycota</taxon>
        <taxon>Pezizomycotina</taxon>
        <taxon>Sordariomycetes</taxon>
        <taxon>Hypocreomycetidae</taxon>
        <taxon>Hypocreales</taxon>
        <taxon>Clavicipitaceae</taxon>
        <taxon>Claviceps</taxon>
    </lineage>
</organism>
<dbReference type="Proteomes" id="UP000706124">
    <property type="component" value="Unassembled WGS sequence"/>
</dbReference>
<dbReference type="GO" id="GO:1990456">
    <property type="term" value="P:mitochondrion-endoplasmic reticulum membrane tethering"/>
    <property type="evidence" value="ECO:0007669"/>
    <property type="project" value="TreeGrafter"/>
</dbReference>
<reference evidence="11 12" key="1">
    <citation type="journal article" date="2020" name="bioRxiv">
        <title>Whole genome comparisons of ergot fungi reveals the divergence and evolution of species within the genus Claviceps are the result of varying mechanisms driving genome evolution and host range expansion.</title>
        <authorList>
            <person name="Wyka S.A."/>
            <person name="Mondo S.J."/>
            <person name="Liu M."/>
            <person name="Dettman J."/>
            <person name="Nalam V."/>
            <person name="Broders K.D."/>
        </authorList>
    </citation>
    <scope>NUCLEOTIDE SEQUENCE [LARGE SCALE GENOMIC DNA]</scope>
    <source>
        <strain evidence="11 12">CCC 1485</strain>
    </source>
</reference>
<evidence type="ECO:0000259" key="10">
    <source>
        <dbReference type="PROSITE" id="PS51847"/>
    </source>
</evidence>
<keyword evidence="2" id="KW-0813">Transport</keyword>
<keyword evidence="7" id="KW-0446">Lipid-binding</keyword>
<keyword evidence="6" id="KW-0445">Lipid transport</keyword>
<dbReference type="InterPro" id="IPR031468">
    <property type="entry name" value="SMP_LBD"/>
</dbReference>
<evidence type="ECO:0000313" key="11">
    <source>
        <dbReference type="EMBL" id="KAG5947671.1"/>
    </source>
</evidence>
<evidence type="ECO:0000256" key="8">
    <source>
        <dbReference type="ARBA" id="ARBA00023136"/>
    </source>
</evidence>
<keyword evidence="3" id="KW-0812">Transmembrane</keyword>
<comment type="subcellular location">
    <subcellularLocation>
        <location evidence="1">Endoplasmic reticulum membrane</location>
    </subcellularLocation>
</comment>
<comment type="caution">
    <text evidence="11">The sequence shown here is derived from an EMBL/GenBank/DDBJ whole genome shotgun (WGS) entry which is preliminary data.</text>
</comment>
<evidence type="ECO:0000256" key="6">
    <source>
        <dbReference type="ARBA" id="ARBA00023055"/>
    </source>
</evidence>
<dbReference type="GO" id="GO:0032865">
    <property type="term" value="C:ERMES complex"/>
    <property type="evidence" value="ECO:0007669"/>
    <property type="project" value="TreeGrafter"/>
</dbReference>
<name>A0A9P7SJM2_9HYPO</name>
<keyword evidence="4" id="KW-0256">Endoplasmic reticulum</keyword>
<evidence type="ECO:0000256" key="3">
    <source>
        <dbReference type="ARBA" id="ARBA00022692"/>
    </source>
</evidence>
<evidence type="ECO:0000256" key="5">
    <source>
        <dbReference type="ARBA" id="ARBA00022989"/>
    </source>
</evidence>
<sequence length="1037" mass="113063">MGPWMTLLVTYLLGGVTFVPLVFSLILLHAHYTLPRREDLVPTNGHGENDIVQPGDHLSALEEAKKKAAVDGAKARSARDLDVAAGYFAVCREYTPMGLNAKPIERATPVGSTTVAAPSPSVYQTMYRSIFDRKPTAGPLDGTIHTNSMSQRPKKAGNVFYVVLRHGHLMLFDDDDQLEVRHVISLAHHDISIYSGGDVTPEGELFIKRNALRLARKPIDFDKQAPDVQISKPFYLFSENCSAKEDFYFALLKSQEQTFGFESNPPIPKGFEVRNIISLVQKLHASEDHVHSRWLNAILGRIFLAVYKTRDLENLIREKITKKIARVKRPSFLANITIQRIETGETAPFLTNLKLKDLTVEGECVVEADIRYTGNFRIEVGATAKIDLGTRFKAREVNLLLAVVLKRIEGHILFKVKAPPSNRIWMSFQTMPKMELAIEPIVSSRQITYTLILRQIENRIKEVFAETLVQPFWDDVPFFKTEHKIWRGGIFQDDDVVVESSDPLEAAPPQQLDVESLEKLQETRKDMSNQTQPMEKSHSSLNIDTEQQPAAGAAAAPGFFGRKTAKNANGNATVSVLSTSINSNSNSKPASTSSTNSAPRSPQIVKNSTDPVVGTETAHADIFKPSSSPPDHATNLMASLASRSHETLSMHTSLGASPGKNAPSGSRMSRRSSASSKEAIEKEKGQDIGNDVEAIILPSGRRNTASSTESFARSEDSGPASPTRSTTASSVKNQAGTLGRSFFTRRDTGHSTTTVLSETSAGGGEMKKTTLAAVTNAAEQARQWGLNAIRRQREQRRTSDRSHPIDLTQPMGRGQPLPPPGTPLPGPNDGTSRFGVAQSTKRKPVPTSASIPEQASEEASAETQHGDQAPPLPQRRRNRGASQPQDEEMEQNMLVVAAPDDDQPATPDAEMVRYDEPRVTSAVKQLPEQAPEVVVLTTPSPRLAAAPEVTPAPEVGEGASKFISTMVQQASRESLAPITEGTKESPLNALPATVASVSTVDDDDDDGFSGWMDNEGIVEEVAKPVAAHAPVKLKQAQ</sequence>
<dbReference type="GO" id="GO:0005789">
    <property type="term" value="C:endoplasmic reticulum membrane"/>
    <property type="evidence" value="ECO:0007669"/>
    <property type="project" value="UniProtKB-SubCell"/>
</dbReference>
<protein>
    <recommendedName>
        <fullName evidence="10">SMP-LTD domain-containing protein</fullName>
    </recommendedName>
</protein>
<keyword evidence="8" id="KW-0472">Membrane</keyword>
<dbReference type="GO" id="GO:0015914">
    <property type="term" value="P:phospholipid transport"/>
    <property type="evidence" value="ECO:0007669"/>
    <property type="project" value="TreeGrafter"/>
</dbReference>
<dbReference type="Pfam" id="PF15413">
    <property type="entry name" value="PH_11"/>
    <property type="match status" value="1"/>
</dbReference>
<feature type="compositionally biased region" description="Pro residues" evidence="9">
    <location>
        <begin position="816"/>
        <end position="826"/>
    </location>
</feature>
<evidence type="ECO:0000256" key="9">
    <source>
        <dbReference type="SAM" id="MobiDB-lite"/>
    </source>
</evidence>
<dbReference type="OrthoDB" id="26740at2759"/>
<feature type="compositionally biased region" description="Low complexity" evidence="9">
    <location>
        <begin position="662"/>
        <end position="677"/>
    </location>
</feature>
<dbReference type="CDD" id="cd21675">
    <property type="entry name" value="SMP_TEX2"/>
    <property type="match status" value="1"/>
</dbReference>
<feature type="compositionally biased region" description="Low complexity" evidence="9">
    <location>
        <begin position="582"/>
        <end position="601"/>
    </location>
</feature>
<feature type="compositionally biased region" description="Polar residues" evidence="9">
    <location>
        <begin position="701"/>
        <end position="711"/>
    </location>
</feature>
<dbReference type="EMBL" id="SRPO01000023">
    <property type="protein sequence ID" value="KAG5947671.1"/>
    <property type="molecule type" value="Genomic_DNA"/>
</dbReference>
<gene>
    <name evidence="11" type="ORF">E4U60_002757</name>
</gene>
<dbReference type="AlphaFoldDB" id="A0A9P7SJM2"/>
<proteinExistence type="predicted"/>
<dbReference type="PANTHER" id="PTHR13466">
    <property type="entry name" value="TEX2 PROTEIN-RELATED"/>
    <property type="match status" value="1"/>
</dbReference>
<dbReference type="GO" id="GO:0008289">
    <property type="term" value="F:lipid binding"/>
    <property type="evidence" value="ECO:0007669"/>
    <property type="project" value="UniProtKB-KW"/>
</dbReference>
<evidence type="ECO:0000313" key="12">
    <source>
        <dbReference type="Proteomes" id="UP000706124"/>
    </source>
</evidence>
<dbReference type="PANTHER" id="PTHR13466:SF19">
    <property type="entry name" value="NUCLEUS-VACUOLE JUNCTION PROTEIN 2"/>
    <property type="match status" value="1"/>
</dbReference>
<keyword evidence="5" id="KW-1133">Transmembrane helix</keyword>
<feature type="compositionally biased region" description="Polar residues" evidence="9">
    <location>
        <begin position="750"/>
        <end position="760"/>
    </location>
</feature>
<evidence type="ECO:0000256" key="4">
    <source>
        <dbReference type="ARBA" id="ARBA00022824"/>
    </source>
</evidence>
<dbReference type="PROSITE" id="PS51847">
    <property type="entry name" value="SMP"/>
    <property type="match status" value="1"/>
</dbReference>
<feature type="region of interest" description="Disordered" evidence="9">
    <location>
        <begin position="644"/>
        <end position="766"/>
    </location>
</feature>
<feature type="compositionally biased region" description="Basic and acidic residues" evidence="9">
    <location>
        <begin position="791"/>
        <end position="804"/>
    </location>
</feature>
<evidence type="ECO:0000256" key="1">
    <source>
        <dbReference type="ARBA" id="ARBA00004586"/>
    </source>
</evidence>
<feature type="region of interest" description="Disordered" evidence="9">
    <location>
        <begin position="580"/>
        <end position="613"/>
    </location>
</feature>
<keyword evidence="12" id="KW-1185">Reference proteome</keyword>
<feature type="compositionally biased region" description="Low complexity" evidence="9">
    <location>
        <begin position="717"/>
        <end position="730"/>
    </location>
</feature>
<feature type="domain" description="SMP-LTD" evidence="10">
    <location>
        <begin position="286"/>
        <end position="479"/>
    </location>
</feature>
<accession>A0A9P7SJM2</accession>